<evidence type="ECO:0000256" key="6">
    <source>
        <dbReference type="ARBA" id="ARBA00022737"/>
    </source>
</evidence>
<sequence>MYKSLVQKLKIKSTPSAASVDAPSAQPAAKSETAMTWQEVVESKINSVVSIKCVSPFNFETESRGSSQATGFIVDASNGIILTNRHVISAGPVVARAVFYNHEEVELKAIYRDPLHDFGFFKFDPALIKHTKLEAIELFPEGAIVGLDIRVIGNNAGQKVSIMSSSISRIDRNVPDLGDMSFNDSNTFYIQASANISGGSSGSPMINIAGQAVAIVSAGACKNSTDMYLPLDRVKRAFECIRTGIEVKRGTIQTTFDYRSFDQVKRLGLSDETEAKVRKEIPNGVGMLVANTVLPGGPGEVAGIEEGDILLSINGKIVTHFVPLEEFMDDNIGKTLDLSIIRGKETLDVTVDVQNLHLLEPTQMLQVGAATMTNLSFQLANYYRVPAAGVAVNWLHTILEDLSMIDVYMIKSINGKAVANIAEVVDVLKTIADSESVPIKYYNIYEHYDNVILSGTLKVSHLWHRINMYTRNDDTGLWDVEKITDLLPARDTEPANTTFPAIKNAEIAKLENVAHSMVKVKCTATVYIEGNVTRTRSSYGAIVDTERGLVVVSRETASTSTCIITITIAGSATIPAKLLFQHPTYSYAIVQYNPKHIGDTNVKAISFSEKPLESGDATRMLAMSKHDVPVCINTRVSNILPIESEVFCMLRWRSINADVVQLDNPTASNYGFGVLVDEDGHVQALWLEYIRNKKIMCVGGLSVKALIPTLRLLQDSEASKIRSLKVEIKPITIDQAKRAGLSNERSKELQAAATTRNQLYRIERVEALSKAHGVLEDLDIVVSINGKPAKTLEDFDVQATSDILEMVVLRDLKELTLQVETTDSKQEVDKIVVWAGATFHAPHKTALQQSAKIHSGVYCSDVQCSSFAHDCGLEETNWVTHVNDIATPDLDSFEKAVRACEDKTFARVKVVSSNSKPNVLTIKVFNHYWPTTTLIRNQSAAGGWRFD</sequence>
<dbReference type="SUPFAM" id="SSF50494">
    <property type="entry name" value="Trypsin-like serine proteases"/>
    <property type="match status" value="2"/>
</dbReference>
<dbReference type="PANTHER" id="PTHR46366:SF8">
    <property type="entry name" value="PRO-APOPTOTIC SERINE PROTEASE NMA111"/>
    <property type="match status" value="1"/>
</dbReference>
<comment type="similarity">
    <text evidence="3">Belongs to the peptidase S1C family.</text>
</comment>
<dbReference type="Gene3D" id="2.40.10.10">
    <property type="entry name" value="Trypsin-like serine proteases"/>
    <property type="match status" value="2"/>
</dbReference>
<dbReference type="InterPro" id="IPR001478">
    <property type="entry name" value="PDZ"/>
</dbReference>
<dbReference type="Pfam" id="PF13365">
    <property type="entry name" value="Trypsin_2"/>
    <property type="match status" value="1"/>
</dbReference>
<evidence type="ECO:0000256" key="5">
    <source>
        <dbReference type="ARBA" id="ARBA00021524"/>
    </source>
</evidence>
<name>A0A9W8BGC8_9FUNG</name>
<gene>
    <name evidence="9" type="ORF">H4R26_004998</name>
</gene>
<proteinExistence type="inferred from homology"/>
<keyword evidence="7" id="KW-0539">Nucleus</keyword>
<dbReference type="CDD" id="cd06786">
    <property type="entry name" value="cpPDZ1_ScNma111-like"/>
    <property type="match status" value="1"/>
</dbReference>
<protein>
    <recommendedName>
        <fullName evidence="4">Pro-apoptotic serine protease NMA111</fullName>
    </recommendedName>
    <alternativeName>
        <fullName evidence="5">Pro-apoptotic serine protease nma111</fullName>
    </alternativeName>
</protein>
<dbReference type="PRINTS" id="PR00834">
    <property type="entry name" value="PROTEASES2C"/>
</dbReference>
<dbReference type="Pfam" id="PF17820">
    <property type="entry name" value="PDZ_6"/>
    <property type="match status" value="1"/>
</dbReference>
<dbReference type="Proteomes" id="UP001150907">
    <property type="component" value="Unassembled WGS sequence"/>
</dbReference>
<dbReference type="InterPro" id="IPR043504">
    <property type="entry name" value="Peptidase_S1_PA_chymotrypsin"/>
</dbReference>
<dbReference type="PANTHER" id="PTHR46366">
    <property type="entry name" value="PRO-APOPTOTIC SERINE PROTEASE NMA111"/>
    <property type="match status" value="1"/>
</dbReference>
<dbReference type="SMART" id="SM00228">
    <property type="entry name" value="PDZ"/>
    <property type="match status" value="1"/>
</dbReference>
<dbReference type="Pfam" id="PF12812">
    <property type="entry name" value="PDZ_1"/>
    <property type="match status" value="2"/>
</dbReference>
<dbReference type="GO" id="GO:0006508">
    <property type="term" value="P:proteolysis"/>
    <property type="evidence" value="ECO:0007669"/>
    <property type="project" value="UniProtKB-KW"/>
</dbReference>
<accession>A0A9W8BGC8</accession>
<comment type="function">
    <text evidence="1">Nuclear serine protease which mediates apoptosis.</text>
</comment>
<evidence type="ECO:0000256" key="1">
    <source>
        <dbReference type="ARBA" id="ARBA00002558"/>
    </source>
</evidence>
<evidence type="ECO:0000313" key="10">
    <source>
        <dbReference type="Proteomes" id="UP001150907"/>
    </source>
</evidence>
<evidence type="ECO:0000256" key="7">
    <source>
        <dbReference type="ARBA" id="ARBA00023242"/>
    </source>
</evidence>
<evidence type="ECO:0000256" key="4">
    <source>
        <dbReference type="ARBA" id="ARBA00020338"/>
    </source>
</evidence>
<dbReference type="OrthoDB" id="4217619at2759"/>
<evidence type="ECO:0000259" key="8">
    <source>
        <dbReference type="PROSITE" id="PS50106"/>
    </source>
</evidence>
<evidence type="ECO:0000256" key="2">
    <source>
        <dbReference type="ARBA" id="ARBA00004123"/>
    </source>
</evidence>
<dbReference type="InterPro" id="IPR009003">
    <property type="entry name" value="Peptidase_S1_PA"/>
</dbReference>
<comment type="caution">
    <text evidence="9">The sequence shown here is derived from an EMBL/GenBank/DDBJ whole genome shotgun (WGS) entry which is preliminary data.</text>
</comment>
<keyword evidence="10" id="KW-1185">Reference proteome</keyword>
<evidence type="ECO:0000256" key="3">
    <source>
        <dbReference type="ARBA" id="ARBA00010541"/>
    </source>
</evidence>
<dbReference type="EMBL" id="JANBQF010000677">
    <property type="protein sequence ID" value="KAJ1999587.1"/>
    <property type="molecule type" value="Genomic_DNA"/>
</dbReference>
<dbReference type="PROSITE" id="PS50106">
    <property type="entry name" value="PDZ"/>
    <property type="match status" value="1"/>
</dbReference>
<comment type="subcellular location">
    <subcellularLocation>
        <location evidence="2">Nucleus</location>
    </subcellularLocation>
</comment>
<reference evidence="9" key="1">
    <citation type="submission" date="2022-07" db="EMBL/GenBank/DDBJ databases">
        <title>Phylogenomic reconstructions and comparative analyses of Kickxellomycotina fungi.</title>
        <authorList>
            <person name="Reynolds N.K."/>
            <person name="Stajich J.E."/>
            <person name="Barry K."/>
            <person name="Grigoriev I.V."/>
            <person name="Crous P."/>
            <person name="Smith M.E."/>
        </authorList>
    </citation>
    <scope>NUCLEOTIDE SEQUENCE</scope>
    <source>
        <strain evidence="9">IMI 214461</strain>
    </source>
</reference>
<dbReference type="GO" id="GO:0004252">
    <property type="term" value="F:serine-type endopeptidase activity"/>
    <property type="evidence" value="ECO:0007669"/>
    <property type="project" value="InterPro"/>
</dbReference>
<dbReference type="AlphaFoldDB" id="A0A9W8BGC8"/>
<dbReference type="SUPFAM" id="SSF50156">
    <property type="entry name" value="PDZ domain-like"/>
    <property type="match status" value="3"/>
</dbReference>
<dbReference type="InterPro" id="IPR001940">
    <property type="entry name" value="Peptidase_S1C"/>
</dbReference>
<evidence type="ECO:0000313" key="9">
    <source>
        <dbReference type="EMBL" id="KAJ1999587.1"/>
    </source>
</evidence>
<dbReference type="InterPro" id="IPR025926">
    <property type="entry name" value="PDZ-like_dom"/>
</dbReference>
<dbReference type="Gene3D" id="2.30.42.10">
    <property type="match status" value="1"/>
</dbReference>
<organism evidence="9 10">
    <name type="scientific">Coemansia thaxteri</name>
    <dbReference type="NCBI Taxonomy" id="2663907"/>
    <lineage>
        <taxon>Eukaryota</taxon>
        <taxon>Fungi</taxon>
        <taxon>Fungi incertae sedis</taxon>
        <taxon>Zoopagomycota</taxon>
        <taxon>Kickxellomycotina</taxon>
        <taxon>Kickxellomycetes</taxon>
        <taxon>Kickxellales</taxon>
        <taxon>Kickxellaceae</taxon>
        <taxon>Coemansia</taxon>
    </lineage>
</organism>
<dbReference type="GO" id="GO:0005634">
    <property type="term" value="C:nucleus"/>
    <property type="evidence" value="ECO:0007669"/>
    <property type="project" value="UniProtKB-SubCell"/>
</dbReference>
<keyword evidence="6" id="KW-0677">Repeat</keyword>
<dbReference type="InterPro" id="IPR041489">
    <property type="entry name" value="PDZ_6"/>
</dbReference>
<dbReference type="InterPro" id="IPR036034">
    <property type="entry name" value="PDZ_sf"/>
</dbReference>
<feature type="domain" description="PDZ" evidence="8">
    <location>
        <begin position="244"/>
        <end position="320"/>
    </location>
</feature>